<evidence type="ECO:0000259" key="1">
    <source>
        <dbReference type="Pfam" id="PF03235"/>
    </source>
</evidence>
<dbReference type="Pfam" id="PF03235">
    <property type="entry name" value="GmrSD_N"/>
    <property type="match status" value="1"/>
</dbReference>
<dbReference type="Proteomes" id="UP000184108">
    <property type="component" value="Unassembled WGS sequence"/>
</dbReference>
<feature type="domain" description="GmrSD restriction endonucleases N-terminal" evidence="1">
    <location>
        <begin position="48"/>
        <end position="250"/>
    </location>
</feature>
<sequence>MKTYNLKDFLTGPLTSVIDNEEDYCYEVVNYNSRTDSSDESVNILSALKIPLIQRDYAQGREANTDLREGFITRLLQHLESGEELKLDFIYGSVDRKNGTVFLPLDGQQRLTTLFLLHWYIVKTECASDSEYEEMFTKFSYETRDTSRRFFEKLSGFSLKRNPAEDIKNAYWFSDQYRLDPTIDAVLNTLETIHTFYNRLAVKGSLYLNLDKIVFYVLPMDQFKLTDDLYIKLNARGKLLSSFENLKADLIGWIKSCGHFDGEVQNEHGIVLPHFDCIAEKFDNRWSRFFWKKAKTNSISKKTVDPYFFRFIHRVLINDYIVAYKGAAGDLLKDPTYTSLLFREKEMYFANFDFYRALISKEFVLKMEKLLDFYANYGFEIFDHVQPLWDTEYQWDIFKGDQDNRFTMDDRMLFDAVNVYAEKNGVLDLSKFKEWIRVVWNLIADPDIRSIGANKTAIQFIRTIAEYSSDILKDLAGGQLDELMNDNKNIHSIQLKEEKQKAVLLSEAGAQWQNIIFEAESFGILQGNISVLLQDVYVPEVLCDKFEKFKYLFSANGPNQIIENERYTMMRYILACFTDWSKLEESFNFSSTVLNWKTYLRRNNDVMEAVRGLLLLDESSIQDHILKTINGQSQLDTEDEKLKIAHAHLYQDNQFHIWMQNDGVNKVKWLWKHFFAIRPSAWYSKVMIDNYRNELIEELIYIFGINILNNHRCDVSAYFWGENLEISKETESCNISFYFDSEKMLYIGLKKELNPNLTVDAEEDDIWIKKFSYEYSDIHELSDISPFIENIKTDLAEKKCSFLRALETEDAVMD</sequence>
<evidence type="ECO:0000313" key="2">
    <source>
        <dbReference type="EMBL" id="SHG24835.1"/>
    </source>
</evidence>
<protein>
    <recommendedName>
        <fullName evidence="1">GmrSD restriction endonucleases N-terminal domain-containing protein</fullName>
    </recommendedName>
</protein>
<dbReference type="AlphaFoldDB" id="A0A1M5I9D4"/>
<dbReference type="EMBL" id="FQVE01000005">
    <property type="protein sequence ID" value="SHG24835.1"/>
    <property type="molecule type" value="Genomic_DNA"/>
</dbReference>
<name>A0A1M5I9D4_9FLAO</name>
<evidence type="ECO:0000313" key="3">
    <source>
        <dbReference type="Proteomes" id="UP000184108"/>
    </source>
</evidence>
<organism evidence="2 3">
    <name type="scientific">Chryseobacterium vrystaatense</name>
    <dbReference type="NCBI Taxonomy" id="307480"/>
    <lineage>
        <taxon>Bacteria</taxon>
        <taxon>Pseudomonadati</taxon>
        <taxon>Bacteroidota</taxon>
        <taxon>Flavobacteriia</taxon>
        <taxon>Flavobacteriales</taxon>
        <taxon>Weeksellaceae</taxon>
        <taxon>Chryseobacterium group</taxon>
        <taxon>Chryseobacterium</taxon>
    </lineage>
</organism>
<dbReference type="RefSeq" id="WP_073174919.1">
    <property type="nucleotide sequence ID" value="NZ_FQVE01000005.1"/>
</dbReference>
<reference evidence="3" key="1">
    <citation type="submission" date="2016-11" db="EMBL/GenBank/DDBJ databases">
        <authorList>
            <person name="Varghese N."/>
            <person name="Submissions S."/>
        </authorList>
    </citation>
    <scope>NUCLEOTIDE SEQUENCE [LARGE SCALE GENOMIC DNA]</scope>
    <source>
        <strain evidence="3">YR203</strain>
    </source>
</reference>
<accession>A0A1M5I9D4</accession>
<gene>
    <name evidence="2" type="ORF">SAMN02787073_3786</name>
</gene>
<dbReference type="InterPro" id="IPR004919">
    <property type="entry name" value="GmrSD_N"/>
</dbReference>
<proteinExistence type="predicted"/>